<feature type="active site" evidence="5">
    <location>
        <position position="518"/>
    </location>
</feature>
<accession>A0A1E7FCY7</accession>
<dbReference type="InterPro" id="IPR010280">
    <property type="entry name" value="U5_MeTrfase_fam"/>
</dbReference>
<dbReference type="GO" id="GO:0032259">
    <property type="term" value="P:methylation"/>
    <property type="evidence" value="ECO:0007669"/>
    <property type="project" value="UniProtKB-KW"/>
</dbReference>
<evidence type="ECO:0000256" key="3">
    <source>
        <dbReference type="ARBA" id="ARBA00022691"/>
    </source>
</evidence>
<proteinExistence type="inferred from homology"/>
<feature type="region of interest" description="Disordered" evidence="6">
    <location>
        <begin position="288"/>
        <end position="321"/>
    </location>
</feature>
<dbReference type="InterPro" id="IPR025795">
    <property type="entry name" value="tRNA_(uracil-5-)_MeTrfase"/>
</dbReference>
<dbReference type="SUPFAM" id="SSF53335">
    <property type="entry name" value="S-adenosyl-L-methionine-dependent methyltransferases"/>
    <property type="match status" value="1"/>
</dbReference>
<dbReference type="PANTHER" id="PTHR11061">
    <property type="entry name" value="RNA M5U METHYLTRANSFERASE"/>
    <property type="match status" value="1"/>
</dbReference>
<feature type="active site" description="Nucleophile" evidence="4">
    <location>
        <position position="518"/>
    </location>
</feature>
<dbReference type="Gene3D" id="3.40.50.150">
    <property type="entry name" value="Vaccinia Virus protein VP39"/>
    <property type="match status" value="2"/>
</dbReference>
<dbReference type="Pfam" id="PF05958">
    <property type="entry name" value="tRNA_U5-meth_tr"/>
    <property type="match status" value="1"/>
</dbReference>
<keyword evidence="8" id="KW-1185">Reference proteome</keyword>
<reference evidence="7 8" key="1">
    <citation type="submission" date="2016-09" db="EMBL/GenBank/DDBJ databases">
        <title>Extensive genetic diversity and differential bi-allelic expression allows diatom success in the polar Southern Ocean.</title>
        <authorList>
            <consortium name="DOE Joint Genome Institute"/>
            <person name="Mock T."/>
            <person name="Otillar R.P."/>
            <person name="Strauss J."/>
            <person name="Dupont C."/>
            <person name="Frickenhaus S."/>
            <person name="Maumus F."/>
            <person name="Mcmullan M."/>
            <person name="Sanges R."/>
            <person name="Schmutz J."/>
            <person name="Toseland A."/>
            <person name="Valas R."/>
            <person name="Veluchamy A."/>
            <person name="Ward B.J."/>
            <person name="Allen A."/>
            <person name="Barry K."/>
            <person name="Falciatore A."/>
            <person name="Ferrante M."/>
            <person name="Fortunato A.E."/>
            <person name="Gloeckner G."/>
            <person name="Gruber A."/>
            <person name="Hipkin R."/>
            <person name="Janech M."/>
            <person name="Kroth P."/>
            <person name="Leese F."/>
            <person name="Lindquist E."/>
            <person name="Lyon B.R."/>
            <person name="Martin J."/>
            <person name="Mayer C."/>
            <person name="Parker M."/>
            <person name="Quesneville H."/>
            <person name="Raymond J."/>
            <person name="Uhlig C."/>
            <person name="Valentin K.U."/>
            <person name="Worden A.Z."/>
            <person name="Armbrust E.V."/>
            <person name="Bowler C."/>
            <person name="Green B."/>
            <person name="Moulton V."/>
            <person name="Van Oosterhout C."/>
            <person name="Grigoriev I."/>
        </authorList>
    </citation>
    <scope>NUCLEOTIDE SEQUENCE [LARGE SCALE GENOMIC DNA]</scope>
    <source>
        <strain evidence="7 8">CCMP1102</strain>
    </source>
</reference>
<dbReference type="Proteomes" id="UP000095751">
    <property type="component" value="Unassembled WGS sequence"/>
</dbReference>
<evidence type="ECO:0000256" key="2">
    <source>
        <dbReference type="ARBA" id="ARBA00022679"/>
    </source>
</evidence>
<keyword evidence="3 4" id="KW-0949">S-adenosyl-L-methionine</keyword>
<evidence type="ECO:0000256" key="6">
    <source>
        <dbReference type="SAM" id="MobiDB-lite"/>
    </source>
</evidence>
<evidence type="ECO:0000256" key="4">
    <source>
        <dbReference type="PROSITE-ProRule" id="PRU01024"/>
    </source>
</evidence>
<evidence type="ECO:0000313" key="8">
    <source>
        <dbReference type="Proteomes" id="UP000095751"/>
    </source>
</evidence>
<evidence type="ECO:0000256" key="5">
    <source>
        <dbReference type="PROSITE-ProRule" id="PRU10015"/>
    </source>
</evidence>
<feature type="binding site" evidence="4">
    <location>
        <position position="409"/>
    </location>
    <ligand>
        <name>S-adenosyl-L-methionine</name>
        <dbReference type="ChEBI" id="CHEBI:59789"/>
    </ligand>
</feature>
<dbReference type="PROSITE" id="PS51622">
    <property type="entry name" value="SAM_MT_RNA_M5U_2"/>
    <property type="match status" value="1"/>
</dbReference>
<feature type="binding site" evidence="4">
    <location>
        <position position="368"/>
    </location>
    <ligand>
        <name>S-adenosyl-L-methionine</name>
        <dbReference type="ChEBI" id="CHEBI:59789"/>
    </ligand>
</feature>
<dbReference type="GO" id="GO:0030697">
    <property type="term" value="F:tRNA (uracil(54)-C5)-methyltransferase activity, S-adenosyl methionine-dependent"/>
    <property type="evidence" value="ECO:0007669"/>
    <property type="project" value="InterPro"/>
</dbReference>
<dbReference type="PANTHER" id="PTHR11061:SF30">
    <property type="entry name" value="TRNA (URACIL(54)-C(5))-METHYLTRANSFERASE"/>
    <property type="match status" value="1"/>
</dbReference>
<dbReference type="InParanoid" id="A0A1E7FCY7"/>
<dbReference type="KEGG" id="fcy:FRACYDRAFT_238614"/>
<dbReference type="InterPro" id="IPR029063">
    <property type="entry name" value="SAM-dependent_MTases_sf"/>
</dbReference>
<keyword evidence="1 4" id="KW-0489">Methyltransferase</keyword>
<dbReference type="PROSITE" id="PS51687">
    <property type="entry name" value="SAM_MT_RNA_M5U"/>
    <property type="match status" value="1"/>
</dbReference>
<feature type="compositionally biased region" description="Basic residues" evidence="6">
    <location>
        <begin position="298"/>
        <end position="308"/>
    </location>
</feature>
<name>A0A1E7FCY7_9STRA</name>
<dbReference type="CDD" id="cd02440">
    <property type="entry name" value="AdoMet_MTases"/>
    <property type="match status" value="1"/>
</dbReference>
<evidence type="ECO:0000256" key="1">
    <source>
        <dbReference type="ARBA" id="ARBA00022603"/>
    </source>
</evidence>
<organism evidence="7 8">
    <name type="scientific">Fragilariopsis cylindrus CCMP1102</name>
    <dbReference type="NCBI Taxonomy" id="635003"/>
    <lineage>
        <taxon>Eukaryota</taxon>
        <taxon>Sar</taxon>
        <taxon>Stramenopiles</taxon>
        <taxon>Ochrophyta</taxon>
        <taxon>Bacillariophyta</taxon>
        <taxon>Bacillariophyceae</taxon>
        <taxon>Bacillariophycidae</taxon>
        <taxon>Bacillariales</taxon>
        <taxon>Bacillariaceae</taxon>
        <taxon>Fragilariopsis</taxon>
    </lineage>
</organism>
<feature type="binding site" evidence="4">
    <location>
        <position position="430"/>
    </location>
    <ligand>
        <name>S-adenosyl-L-methionine</name>
        <dbReference type="ChEBI" id="CHEBI:59789"/>
    </ligand>
</feature>
<evidence type="ECO:0000313" key="7">
    <source>
        <dbReference type="EMBL" id="OEU16030.1"/>
    </source>
</evidence>
<dbReference type="PROSITE" id="PS01231">
    <property type="entry name" value="TRMA_2"/>
    <property type="match status" value="1"/>
</dbReference>
<protein>
    <submittedName>
        <fullName evidence="7">S-adenosyl-L-methionine-dependent methyltransferase</fullName>
    </submittedName>
</protein>
<keyword evidence="2 4" id="KW-0808">Transferase</keyword>
<dbReference type="InterPro" id="IPR030391">
    <property type="entry name" value="MeTrfase_TrmA_CS"/>
</dbReference>
<comment type="similarity">
    <text evidence="4">Belongs to the class I-like SAM-binding methyltransferase superfamily. RNA M5U methyltransferase family.</text>
</comment>
<dbReference type="Gene3D" id="2.40.50.140">
    <property type="entry name" value="Nucleic acid-binding proteins"/>
    <property type="match status" value="1"/>
</dbReference>
<dbReference type="AlphaFoldDB" id="A0A1E7FCY7"/>
<gene>
    <name evidence="7" type="ORF">FRACYDRAFT_238614</name>
</gene>
<feature type="binding site" evidence="4">
    <location>
        <position position="491"/>
    </location>
    <ligand>
        <name>S-adenosyl-L-methionine</name>
        <dbReference type="ChEBI" id="CHEBI:59789"/>
    </ligand>
</feature>
<dbReference type="InterPro" id="IPR030390">
    <property type="entry name" value="MeTrfase_TrmA_AS"/>
</dbReference>
<dbReference type="OrthoDB" id="10250660at2759"/>
<sequence length="564" mass="63450">MYRKQQQWIRPQRQLYQHQYCKSSTSSALESSSTKQIIIPDTTTMIDIGQPPVFEIPKAFVTKPFDYHQQIIIEIESLTNMGWGIGRVSLKEQSNIIDTNDNKNEEEDDDEEEEEEERLWVIMVPHVLVGETVKVSIFRNMKGHSEADLIEVITSSPERVEPKCPLAGICGGCQYQHMSIKAQREWKTKHVEEVLLQQDITNYNTTEQLLVLSKPAAGTDEVYGYRSKITPHYQAPSDNFDGTYAMKEIGFQKSSNRNLVDVPECPIAMPAINEKYKEARGRLVDEAHRGLLNQVDPKKKKKRKRRGSKNNGGGKGATLLFRQADDEVEEDDDGISSTSPLVVTDHNQYMTTTIKNLRFRYLAGNFFQNNNYVVPLMVDAVVEAAIMPVINNIIDGNNKKSPSYLIDCYCGSGLFALSAASHFDLCVGIEVNPKAIEEATANAVSNDISNCQFMAASAEAIFTSPPEITISGFEQQRVQTFPREETVVIVDPPRKGCSEEFLNQLYDYSPQRIVYMSCGPATQARDAKGIVEIGGYEITSIQPFDLFPQTKHIESLIVFEKISS</sequence>
<dbReference type="InterPro" id="IPR012340">
    <property type="entry name" value="NA-bd_OB-fold"/>
</dbReference>
<dbReference type="GO" id="GO:0008033">
    <property type="term" value="P:tRNA processing"/>
    <property type="evidence" value="ECO:0007669"/>
    <property type="project" value="InterPro"/>
</dbReference>
<dbReference type="PROSITE" id="PS01230">
    <property type="entry name" value="TRMA_1"/>
    <property type="match status" value="1"/>
</dbReference>
<dbReference type="EMBL" id="KV784358">
    <property type="protein sequence ID" value="OEU16030.1"/>
    <property type="molecule type" value="Genomic_DNA"/>
</dbReference>
<dbReference type="GO" id="GO:0009451">
    <property type="term" value="P:RNA modification"/>
    <property type="evidence" value="ECO:0007669"/>
    <property type="project" value="UniProtKB-ARBA"/>
</dbReference>